<evidence type="ECO:0000259" key="1">
    <source>
        <dbReference type="Pfam" id="PF23247"/>
    </source>
</evidence>
<feature type="domain" description="Disease resistance protein At4g27190-like leucine-rich repeats" evidence="1">
    <location>
        <begin position="61"/>
        <end position="156"/>
    </location>
</feature>
<reference evidence="2" key="1">
    <citation type="submission" date="2014-09" db="EMBL/GenBank/DDBJ databases">
        <authorList>
            <person name="Magalhaes I.L.F."/>
            <person name="Oliveira U."/>
            <person name="Santos F.R."/>
            <person name="Vidigal T.H.D.A."/>
            <person name="Brescovit A.D."/>
            <person name="Santos A.J."/>
        </authorList>
    </citation>
    <scope>NUCLEOTIDE SEQUENCE</scope>
    <source>
        <tissue evidence="2">Shoot tissue taken approximately 20 cm above the soil surface</tissue>
    </source>
</reference>
<dbReference type="PANTHER" id="PTHR33463:SF204">
    <property type="entry name" value="NB-ARC DOMAIN-CONTAINING PROTEIN"/>
    <property type="match status" value="1"/>
</dbReference>
<organism evidence="2">
    <name type="scientific">Arundo donax</name>
    <name type="common">Giant reed</name>
    <name type="synonym">Donax arundinaceus</name>
    <dbReference type="NCBI Taxonomy" id="35708"/>
    <lineage>
        <taxon>Eukaryota</taxon>
        <taxon>Viridiplantae</taxon>
        <taxon>Streptophyta</taxon>
        <taxon>Embryophyta</taxon>
        <taxon>Tracheophyta</taxon>
        <taxon>Spermatophyta</taxon>
        <taxon>Magnoliopsida</taxon>
        <taxon>Liliopsida</taxon>
        <taxon>Poales</taxon>
        <taxon>Poaceae</taxon>
        <taxon>PACMAD clade</taxon>
        <taxon>Arundinoideae</taxon>
        <taxon>Arundineae</taxon>
        <taxon>Arundo</taxon>
    </lineage>
</organism>
<proteinExistence type="predicted"/>
<dbReference type="PANTHER" id="PTHR33463">
    <property type="entry name" value="NB-ARC DOMAIN-CONTAINING PROTEIN-RELATED"/>
    <property type="match status" value="1"/>
</dbReference>
<dbReference type="Pfam" id="PF23247">
    <property type="entry name" value="LRR_RPS2"/>
    <property type="match status" value="1"/>
</dbReference>
<dbReference type="InterPro" id="IPR057135">
    <property type="entry name" value="At4g27190-like_LRR"/>
</dbReference>
<dbReference type="InterPro" id="IPR050905">
    <property type="entry name" value="Plant_NBS-LRR"/>
</dbReference>
<dbReference type="EMBL" id="GBRH01255302">
    <property type="protein sequence ID" value="JAD42593.1"/>
    <property type="molecule type" value="Transcribed_RNA"/>
</dbReference>
<sequence length="199" mass="22407">MDVQIMGTDAQVMKKDAIFQNSYFMTKHLTHSIDPERYLEINGTIGVPSDLDGILCHAVLISLRRLRMTTQFSDLNIRSMKAVRELWIGNCEELESLFMPEEVQALSAVGSLRKLWISNLENLSSFCKGVKDVTSFSCMKHLLLDCCPNLACLFPQVLRIPSLETLHIRFCDILERVFDSCLRRGQSSYVALAATVGAS</sequence>
<name>A0A0A8ZY18_ARUDO</name>
<evidence type="ECO:0000313" key="2">
    <source>
        <dbReference type="EMBL" id="JAD42593.1"/>
    </source>
</evidence>
<dbReference type="Gene3D" id="3.80.10.10">
    <property type="entry name" value="Ribonuclease Inhibitor"/>
    <property type="match status" value="1"/>
</dbReference>
<protein>
    <recommendedName>
        <fullName evidence="1">Disease resistance protein At4g27190-like leucine-rich repeats domain-containing protein</fullName>
    </recommendedName>
</protein>
<dbReference type="InterPro" id="IPR032675">
    <property type="entry name" value="LRR_dom_sf"/>
</dbReference>
<dbReference type="SUPFAM" id="SSF52047">
    <property type="entry name" value="RNI-like"/>
    <property type="match status" value="1"/>
</dbReference>
<dbReference type="AlphaFoldDB" id="A0A0A8ZY18"/>
<accession>A0A0A8ZY18</accession>
<reference evidence="2" key="2">
    <citation type="journal article" date="2015" name="Data Brief">
        <title>Shoot transcriptome of the giant reed, Arundo donax.</title>
        <authorList>
            <person name="Barrero R.A."/>
            <person name="Guerrero F.D."/>
            <person name="Moolhuijzen P."/>
            <person name="Goolsby J.A."/>
            <person name="Tidwell J."/>
            <person name="Bellgard S.E."/>
            <person name="Bellgard M.I."/>
        </authorList>
    </citation>
    <scope>NUCLEOTIDE SEQUENCE</scope>
    <source>
        <tissue evidence="2">Shoot tissue taken approximately 20 cm above the soil surface</tissue>
    </source>
</reference>